<sequence>MCLLSQENKVGAGKKKRNYHHQFCYIPTYMVVITNNMTDAFDLNYLFINQLAFTFNKYISSSSSNIPKSSISNTAKQCLDYMKQYEIIHPIAETLIDYLSKEDRLQSDYSTQWIESTRLMNNSYLEQAREEIKQVLETSMQSLHTNKAEKLFSKIRRAIAITIVQTSYEVGLSLLNNYVAVVDISTQPKTKEQLVSNSYVEYLFYQYVLHIFSSIWFPSYDNEFHRYNLSQRQFPGRYETKTNVTSNSFKTLDQIYSKALNYYQKNELLFGQYDNETRYFWAIKLFNLSLLFKQFKLCEFYDQFIGFFLIEKEPLNFLVDDLQMLLSNLLVIFGITTIFLKPFNELTLMKLDKDDALIDLFTDVPESLEFQLYNSVMIPLAKCQFKQVIVQLQNETFVAELAAQLEYNLPVAFRNASGTNSSSLINYMASIIDYKNFFVILTSSRQISRLQMLELMGHDTTDDRSATKLTNDLIGVIVALDLQKYGIYYDANNQMFVNNETTKDSNADDVAKLQENIDDLKNELRAESLATKMTALLLDKYYR</sequence>
<dbReference type="EMBL" id="CP017625">
    <property type="protein sequence ID" value="AOW28382.1"/>
    <property type="molecule type" value="Genomic_DNA"/>
</dbReference>
<protein>
    <recommendedName>
        <fullName evidence="5">PCI domain-containing protein</fullName>
    </recommendedName>
</protein>
<feature type="coiled-coil region" evidence="1">
    <location>
        <begin position="503"/>
        <end position="530"/>
    </location>
</feature>
<dbReference type="SMR" id="A0A1D8PJQ8"/>
<keyword evidence="4" id="KW-1185">Reference proteome</keyword>
<evidence type="ECO:0000313" key="2">
    <source>
        <dbReference type="CGD" id="CAL0000199042"/>
    </source>
</evidence>
<dbReference type="CGD" id="CAL0000199042">
    <property type="gene designation" value="orf19.7985"/>
</dbReference>
<name>A0A1D8PJQ8_CANAL</name>
<evidence type="ECO:0008006" key="5">
    <source>
        <dbReference type="Google" id="ProtNLM"/>
    </source>
</evidence>
<gene>
    <name evidence="3" type="ordered locus">CAALFM_C303540WA</name>
    <name evidence="2" type="ordered locus">orf19.7985</name>
</gene>
<proteinExistence type="predicted"/>
<reference evidence="3 4" key="3">
    <citation type="journal article" date="2013" name="Genome Biol.">
        <title>Assembly of a phased diploid Candida albicans genome facilitates allele-specific measurements and provides a simple model for repeat and indel structure.</title>
        <authorList>
            <person name="Muzzey D."/>
            <person name="Schwartz K."/>
            <person name="Weissman J.S."/>
            <person name="Sherlock G."/>
        </authorList>
    </citation>
    <scope>NUCLEOTIDE SEQUENCE [LARGE SCALE GENOMIC DNA]</scope>
    <source>
        <strain evidence="4">SC5314 / ATCC MYA-2876</strain>
    </source>
</reference>
<reference evidence="3 4" key="2">
    <citation type="journal article" date="2007" name="Genome Biol.">
        <title>Assembly of the Candida albicans genome into sixteen supercontigs aligned on the eight chromosomes.</title>
        <authorList>
            <person name="van het Hoog M."/>
            <person name="Rast T.J."/>
            <person name="Martchenko M."/>
            <person name="Grindle S."/>
            <person name="Dignard D."/>
            <person name="Hogues H."/>
            <person name="Cuomo C."/>
            <person name="Berriman M."/>
            <person name="Scherer S."/>
            <person name="Magee B.B."/>
            <person name="Whiteway M."/>
            <person name="Chibana H."/>
            <person name="Nantel A."/>
            <person name="Magee P.T."/>
        </authorList>
    </citation>
    <scope>GENOME REANNOTATION</scope>
    <source>
        <strain evidence="4">SC5314 / ATCC MYA-2876</strain>
    </source>
</reference>
<dbReference type="AlphaFoldDB" id="A0A1D8PJQ8"/>
<evidence type="ECO:0000256" key="1">
    <source>
        <dbReference type="SAM" id="Coils"/>
    </source>
</evidence>
<dbReference type="VEuPathDB" id="FungiDB:C3_03540W_A"/>
<dbReference type="STRING" id="237561.A0A1D8PJQ8"/>
<dbReference type="eggNOG" id="ENOG502RPXV">
    <property type="taxonomic scope" value="Eukaryota"/>
</dbReference>
<accession>A0A1D8PJQ8</accession>
<dbReference type="KEGG" id="cal:CAALFM_C303540WA"/>
<reference evidence="3 4" key="1">
    <citation type="journal article" date="2004" name="Proc. Natl. Acad. Sci. U.S.A.">
        <title>The diploid genome sequence of Candida albicans.</title>
        <authorList>
            <person name="Jones T."/>
            <person name="Federspiel N.A."/>
            <person name="Chibana H."/>
            <person name="Dungan J."/>
            <person name="Kalman S."/>
            <person name="Magee B.B."/>
            <person name="Newport G."/>
            <person name="Thorstenson Y.R."/>
            <person name="Agabian N."/>
            <person name="Magee P.T."/>
            <person name="Davis R.W."/>
            <person name="Scherer S."/>
        </authorList>
    </citation>
    <scope>NUCLEOTIDE SEQUENCE [LARGE SCALE GENOMIC DNA]</scope>
    <source>
        <strain evidence="4">SC5314 / ATCC MYA-2876</strain>
    </source>
</reference>
<organism evidence="3 4">
    <name type="scientific">Candida albicans (strain SC5314 / ATCC MYA-2876)</name>
    <name type="common">Yeast</name>
    <dbReference type="NCBI Taxonomy" id="237561"/>
    <lineage>
        <taxon>Eukaryota</taxon>
        <taxon>Fungi</taxon>
        <taxon>Dikarya</taxon>
        <taxon>Ascomycota</taxon>
        <taxon>Saccharomycotina</taxon>
        <taxon>Pichiomycetes</taxon>
        <taxon>Debaryomycetaceae</taxon>
        <taxon>Candida/Lodderomyces clade</taxon>
        <taxon>Candida</taxon>
    </lineage>
</organism>
<dbReference type="GeneID" id="3638313"/>
<dbReference type="RefSeq" id="XP_720047.2">
    <property type="nucleotide sequence ID" value="XM_714954.2"/>
</dbReference>
<dbReference type="Proteomes" id="UP000000559">
    <property type="component" value="Chromosome 3"/>
</dbReference>
<dbReference type="InParanoid" id="A0A1D8PJQ8"/>
<keyword evidence="1" id="KW-0175">Coiled coil</keyword>
<dbReference type="OrthoDB" id="4093016at2759"/>
<evidence type="ECO:0000313" key="3">
    <source>
        <dbReference type="EMBL" id="AOW28382.1"/>
    </source>
</evidence>
<evidence type="ECO:0000313" key="4">
    <source>
        <dbReference type="Proteomes" id="UP000000559"/>
    </source>
</evidence>